<gene>
    <name evidence="2" type="ORF">PR048_006899</name>
</gene>
<evidence type="ECO:0000256" key="1">
    <source>
        <dbReference type="SAM" id="Phobius"/>
    </source>
</evidence>
<feature type="transmembrane region" description="Helical" evidence="1">
    <location>
        <begin position="24"/>
        <end position="43"/>
    </location>
</feature>
<evidence type="ECO:0000313" key="2">
    <source>
        <dbReference type="EMBL" id="KAJ8894285.1"/>
    </source>
</evidence>
<evidence type="ECO:0000313" key="3">
    <source>
        <dbReference type="Proteomes" id="UP001159363"/>
    </source>
</evidence>
<protein>
    <recommendedName>
        <fullName evidence="4">DDE Tnp4 domain-containing protein</fullName>
    </recommendedName>
</protein>
<comment type="caution">
    <text evidence="2">The sequence shown here is derived from an EMBL/GenBank/DDBJ whole genome shotgun (WGS) entry which is preliminary data.</text>
</comment>
<keyword evidence="1" id="KW-1133">Transmembrane helix</keyword>
<accession>A0ABQ9IC77</accession>
<organism evidence="2 3">
    <name type="scientific">Dryococelus australis</name>
    <dbReference type="NCBI Taxonomy" id="614101"/>
    <lineage>
        <taxon>Eukaryota</taxon>
        <taxon>Metazoa</taxon>
        <taxon>Ecdysozoa</taxon>
        <taxon>Arthropoda</taxon>
        <taxon>Hexapoda</taxon>
        <taxon>Insecta</taxon>
        <taxon>Pterygota</taxon>
        <taxon>Neoptera</taxon>
        <taxon>Polyneoptera</taxon>
        <taxon>Phasmatodea</taxon>
        <taxon>Verophasmatodea</taxon>
        <taxon>Anareolatae</taxon>
        <taxon>Phasmatidae</taxon>
        <taxon>Eurycanthinae</taxon>
        <taxon>Dryococelus</taxon>
    </lineage>
</organism>
<dbReference type="EMBL" id="JARBHB010000002">
    <property type="protein sequence ID" value="KAJ8894285.1"/>
    <property type="molecule type" value="Genomic_DNA"/>
</dbReference>
<keyword evidence="1" id="KW-0472">Membrane</keyword>
<keyword evidence="1" id="KW-0812">Transmembrane</keyword>
<sequence length="326" mass="37278">MDLCVVYAYYLIVRKIRRRRWNCSSIKLCATCIWCISMSVTLFDELAVKCQSAIEWKKDLVQGIAFSIQEMLAIIPRQGKNSYVRIGITTASKIVPNTRRVLWIALKSIVFSQFSKEFWHEIAEGFKKTAHFPHCLGAVNGKHVLIINPEHSGSLYYNYKHFFTAADQTIPYDSTLIKALADGSLDIPQPDALSPELRPLPYVFAGDEASGISVYFLRPCPRTRLKIKQKSFNYRLSTARRYFDCAFGILTNKWHIFTRLINLNRDNSHVHRTTLYEIGTVFNSMIHLTMSGCTTFARNKTVPPQHEDGKMCMYTGMSLPRTSPAV</sequence>
<keyword evidence="3" id="KW-1185">Reference proteome</keyword>
<evidence type="ECO:0008006" key="4">
    <source>
        <dbReference type="Google" id="ProtNLM"/>
    </source>
</evidence>
<name>A0ABQ9IC77_9NEOP</name>
<proteinExistence type="predicted"/>
<reference evidence="2 3" key="1">
    <citation type="submission" date="2023-02" db="EMBL/GenBank/DDBJ databases">
        <title>LHISI_Scaffold_Assembly.</title>
        <authorList>
            <person name="Stuart O.P."/>
            <person name="Cleave R."/>
            <person name="Magrath M.J.L."/>
            <person name="Mikheyev A.S."/>
        </authorList>
    </citation>
    <scope>NUCLEOTIDE SEQUENCE [LARGE SCALE GENOMIC DNA]</scope>
    <source>
        <strain evidence="2">Daus_M_001</strain>
        <tissue evidence="2">Leg muscle</tissue>
    </source>
</reference>
<dbReference type="Proteomes" id="UP001159363">
    <property type="component" value="Chromosome 2"/>
</dbReference>